<keyword evidence="4 8" id="KW-0378">Hydrolase</keyword>
<evidence type="ECO:0000256" key="2">
    <source>
        <dbReference type="ARBA" id="ARBA00022670"/>
    </source>
</evidence>
<dbReference type="SUPFAM" id="SSF55486">
    <property type="entry name" value="Metalloproteases ('zincins'), catalytic domain"/>
    <property type="match status" value="1"/>
</dbReference>
<keyword evidence="6 7" id="KW-0482">Metalloprotease</keyword>
<keyword evidence="10" id="KW-1133">Transmembrane helix</keyword>
<name>A0A7J6YD83_TRYCR</name>
<dbReference type="GO" id="GO:0006508">
    <property type="term" value="P:proteolysis"/>
    <property type="evidence" value="ECO:0007669"/>
    <property type="project" value="UniProtKB-KW"/>
</dbReference>
<comment type="cofactor">
    <cofactor evidence="7 8">
        <name>Zn(2+)</name>
        <dbReference type="ChEBI" id="CHEBI:29105"/>
    </cofactor>
    <text evidence="7 8">Binds 1 zinc ion per subunit.</text>
</comment>
<evidence type="ECO:0000256" key="5">
    <source>
        <dbReference type="ARBA" id="ARBA00022833"/>
    </source>
</evidence>
<dbReference type="EC" id="3.4.24.-" evidence="8"/>
<dbReference type="GO" id="GO:0007155">
    <property type="term" value="P:cell adhesion"/>
    <property type="evidence" value="ECO:0007669"/>
    <property type="project" value="InterPro"/>
</dbReference>
<dbReference type="GO" id="GO:0046872">
    <property type="term" value="F:metal ion binding"/>
    <property type="evidence" value="ECO:0007669"/>
    <property type="project" value="UniProtKB-KW"/>
</dbReference>
<feature type="transmembrane region" description="Helical" evidence="10">
    <location>
        <begin position="96"/>
        <end position="118"/>
    </location>
</feature>
<dbReference type="PRINTS" id="PR00782">
    <property type="entry name" value="LSHMANOLYSIN"/>
</dbReference>
<evidence type="ECO:0000256" key="10">
    <source>
        <dbReference type="SAM" id="Phobius"/>
    </source>
</evidence>
<feature type="region of interest" description="Disordered" evidence="9">
    <location>
        <begin position="1"/>
        <end position="22"/>
    </location>
</feature>
<evidence type="ECO:0000256" key="7">
    <source>
        <dbReference type="PIRSR" id="PIRSR601577-2"/>
    </source>
</evidence>
<comment type="caution">
    <text evidence="11">The sequence shown here is derived from an EMBL/GenBank/DDBJ whole genome shotgun (WGS) entry which is preliminary data.</text>
</comment>
<dbReference type="Pfam" id="PF01457">
    <property type="entry name" value="Peptidase_M8"/>
    <property type="match status" value="1"/>
</dbReference>
<keyword evidence="3 7" id="KW-0479">Metal-binding</keyword>
<dbReference type="EMBL" id="JABDHM010000011">
    <property type="protein sequence ID" value="KAF5224657.1"/>
    <property type="molecule type" value="Genomic_DNA"/>
</dbReference>
<keyword evidence="2 8" id="KW-0645">Protease</keyword>
<sequence>MHCGFTTSFGGTDGCPSASRRQQRSRVRAGGTAASSVVAQGMHWTARLSAGMALRRLRTATSLPRRLSLLLSNCMRIVCSSGHWRVRWLCRHLPRAVFAVGSLCLLGIVPLVLPILAWCCPWLRRWAVCGHCRAPRWRMAVQLLAPCTLPGSFISPTRCHPHRRALYDPCARARLPAHGQPQHGEECCLCVRGGALSVVVHSKNAAMAAREHHDCDDVDGMELQDDDGDGRTLESHWWQRQARDEWMAPIGGVGDCTELTLAASADLGCMRVRWNMAEPMRWCTKLCCCRGIDLH</sequence>
<evidence type="ECO:0000256" key="9">
    <source>
        <dbReference type="SAM" id="MobiDB-lite"/>
    </source>
</evidence>
<proteinExistence type="inferred from homology"/>
<evidence type="ECO:0000256" key="3">
    <source>
        <dbReference type="ARBA" id="ARBA00022723"/>
    </source>
</evidence>
<evidence type="ECO:0000256" key="4">
    <source>
        <dbReference type="ARBA" id="ARBA00022801"/>
    </source>
</evidence>
<feature type="compositionally biased region" description="Polar residues" evidence="9">
    <location>
        <begin position="1"/>
        <end position="10"/>
    </location>
</feature>
<feature type="binding site" evidence="7">
    <location>
        <position position="236"/>
    </location>
    <ligand>
        <name>Zn(2+)</name>
        <dbReference type="ChEBI" id="CHEBI:29105"/>
        <note>catalytic</note>
    </ligand>
</feature>
<dbReference type="Proteomes" id="UP000583944">
    <property type="component" value="Unassembled WGS sequence"/>
</dbReference>
<gene>
    <name evidence="11" type="ORF">ECC02_002297</name>
</gene>
<evidence type="ECO:0000256" key="1">
    <source>
        <dbReference type="ARBA" id="ARBA00005860"/>
    </source>
</evidence>
<dbReference type="AlphaFoldDB" id="A0A7J6YD83"/>
<dbReference type="GO" id="GO:0016020">
    <property type="term" value="C:membrane"/>
    <property type="evidence" value="ECO:0007669"/>
    <property type="project" value="InterPro"/>
</dbReference>
<accession>A0A7J6YD83</accession>
<protein>
    <recommendedName>
        <fullName evidence="8">Leishmanolysin-like peptidase</fullName>
        <ecNumber evidence="8">3.4.24.-</ecNumber>
    </recommendedName>
</protein>
<dbReference type="GO" id="GO:0004222">
    <property type="term" value="F:metalloendopeptidase activity"/>
    <property type="evidence" value="ECO:0007669"/>
    <property type="project" value="UniProtKB-UniRule"/>
</dbReference>
<keyword evidence="10" id="KW-0472">Membrane</keyword>
<evidence type="ECO:0000256" key="6">
    <source>
        <dbReference type="ARBA" id="ARBA00023049"/>
    </source>
</evidence>
<evidence type="ECO:0000313" key="11">
    <source>
        <dbReference type="EMBL" id="KAF5224657.1"/>
    </source>
</evidence>
<comment type="similarity">
    <text evidence="1 8">Belongs to the peptidase M8 family.</text>
</comment>
<keyword evidence="10" id="KW-0812">Transmembrane</keyword>
<organism evidence="11 12">
    <name type="scientific">Trypanosoma cruzi</name>
    <dbReference type="NCBI Taxonomy" id="5693"/>
    <lineage>
        <taxon>Eukaryota</taxon>
        <taxon>Discoba</taxon>
        <taxon>Euglenozoa</taxon>
        <taxon>Kinetoplastea</taxon>
        <taxon>Metakinetoplastina</taxon>
        <taxon>Trypanosomatida</taxon>
        <taxon>Trypanosomatidae</taxon>
        <taxon>Trypanosoma</taxon>
        <taxon>Schizotrypanum</taxon>
    </lineage>
</organism>
<dbReference type="VEuPathDB" id="TriTrypDB:ECC02_002297"/>
<reference evidence="11 12" key="1">
    <citation type="journal article" date="2019" name="Genome Biol. Evol.">
        <title>Nanopore Sequencing Significantly Improves Genome Assembly of the Protozoan Parasite Trypanosoma cruzi.</title>
        <authorList>
            <person name="Diaz-Viraque F."/>
            <person name="Pita S."/>
            <person name="Greif G."/>
            <person name="de Souza R.C.M."/>
            <person name="Iraola G."/>
            <person name="Robello C."/>
        </authorList>
    </citation>
    <scope>NUCLEOTIDE SEQUENCE [LARGE SCALE GENOMIC DNA]</scope>
    <source>
        <strain evidence="11 12">Berenice</strain>
    </source>
</reference>
<keyword evidence="5 7" id="KW-0862">Zinc</keyword>
<evidence type="ECO:0000313" key="12">
    <source>
        <dbReference type="Proteomes" id="UP000583944"/>
    </source>
</evidence>
<dbReference type="Gene3D" id="3.90.132.10">
    <property type="entry name" value="Leishmanolysin , domain 2"/>
    <property type="match status" value="1"/>
</dbReference>
<evidence type="ECO:0000256" key="8">
    <source>
        <dbReference type="RuleBase" id="RU366077"/>
    </source>
</evidence>
<dbReference type="InterPro" id="IPR001577">
    <property type="entry name" value="Peptidase_M8"/>
</dbReference>